<dbReference type="AlphaFoldDB" id="A0A5B7ICA9"/>
<dbReference type="Proteomes" id="UP000324222">
    <property type="component" value="Unassembled WGS sequence"/>
</dbReference>
<organism evidence="2 3">
    <name type="scientific">Portunus trituberculatus</name>
    <name type="common">Swimming crab</name>
    <name type="synonym">Neptunus trituberculatus</name>
    <dbReference type="NCBI Taxonomy" id="210409"/>
    <lineage>
        <taxon>Eukaryota</taxon>
        <taxon>Metazoa</taxon>
        <taxon>Ecdysozoa</taxon>
        <taxon>Arthropoda</taxon>
        <taxon>Crustacea</taxon>
        <taxon>Multicrustacea</taxon>
        <taxon>Malacostraca</taxon>
        <taxon>Eumalacostraca</taxon>
        <taxon>Eucarida</taxon>
        <taxon>Decapoda</taxon>
        <taxon>Pleocyemata</taxon>
        <taxon>Brachyura</taxon>
        <taxon>Eubrachyura</taxon>
        <taxon>Portunoidea</taxon>
        <taxon>Portunidae</taxon>
        <taxon>Portuninae</taxon>
        <taxon>Portunus</taxon>
    </lineage>
</organism>
<keyword evidence="1" id="KW-1133">Transmembrane helix</keyword>
<keyword evidence="1" id="KW-0812">Transmembrane</keyword>
<proteinExistence type="predicted"/>
<protein>
    <submittedName>
        <fullName evidence="2">Uncharacterized protein</fullName>
    </submittedName>
</protein>
<feature type="transmembrane region" description="Helical" evidence="1">
    <location>
        <begin position="14"/>
        <end position="34"/>
    </location>
</feature>
<keyword evidence="3" id="KW-1185">Reference proteome</keyword>
<sequence length="133" mass="15357">MFIDCHEKDNCQCVIFWLYTSISYSIYSFFLYLFEGRDIINRFEDSTAGQRPRAQVRGKALSFITRRAGLGRLDEISCGVTSSQDHKSSGFILYQFQEKELLGKGNTFKLSPPNKEFHPTNTGMQLFRVISYT</sequence>
<dbReference type="EMBL" id="VSRR010050373">
    <property type="protein sequence ID" value="MPC79147.1"/>
    <property type="molecule type" value="Genomic_DNA"/>
</dbReference>
<name>A0A5B7ICA9_PORTR</name>
<evidence type="ECO:0000256" key="1">
    <source>
        <dbReference type="SAM" id="Phobius"/>
    </source>
</evidence>
<comment type="caution">
    <text evidence="2">The sequence shown here is derived from an EMBL/GenBank/DDBJ whole genome shotgun (WGS) entry which is preliminary data.</text>
</comment>
<gene>
    <name evidence="2" type="ORF">E2C01_073660</name>
</gene>
<evidence type="ECO:0000313" key="2">
    <source>
        <dbReference type="EMBL" id="MPC79147.1"/>
    </source>
</evidence>
<reference evidence="2 3" key="1">
    <citation type="submission" date="2019-05" db="EMBL/GenBank/DDBJ databases">
        <title>Another draft genome of Portunus trituberculatus and its Hox gene families provides insights of decapod evolution.</title>
        <authorList>
            <person name="Jeong J.-H."/>
            <person name="Song I."/>
            <person name="Kim S."/>
            <person name="Choi T."/>
            <person name="Kim D."/>
            <person name="Ryu S."/>
            <person name="Kim W."/>
        </authorList>
    </citation>
    <scope>NUCLEOTIDE SEQUENCE [LARGE SCALE GENOMIC DNA]</scope>
    <source>
        <tissue evidence="2">Muscle</tissue>
    </source>
</reference>
<keyword evidence="1" id="KW-0472">Membrane</keyword>
<accession>A0A5B7ICA9</accession>
<evidence type="ECO:0000313" key="3">
    <source>
        <dbReference type="Proteomes" id="UP000324222"/>
    </source>
</evidence>